<keyword evidence="9" id="KW-0812">Transmembrane</keyword>
<evidence type="ECO:0000256" key="5">
    <source>
        <dbReference type="ARBA" id="ARBA00022777"/>
    </source>
</evidence>
<organism evidence="11 12">
    <name type="scientific">Bifidobacterium tibiigranuli</name>
    <dbReference type="NCBI Taxonomy" id="2172043"/>
    <lineage>
        <taxon>Bacteria</taxon>
        <taxon>Bacillati</taxon>
        <taxon>Actinomycetota</taxon>
        <taxon>Actinomycetes</taxon>
        <taxon>Bifidobacteriales</taxon>
        <taxon>Bifidobacteriaceae</taxon>
        <taxon>Bifidobacterium</taxon>
    </lineage>
</organism>
<dbReference type="Gene3D" id="3.30.565.10">
    <property type="entry name" value="Histidine kinase-like ATPase, C-terminal domain"/>
    <property type="match status" value="1"/>
</dbReference>
<dbReference type="PRINTS" id="PR00344">
    <property type="entry name" value="BCTRLSENSOR"/>
</dbReference>
<dbReference type="EC" id="2.7.13.3" evidence="2"/>
<evidence type="ECO:0000256" key="4">
    <source>
        <dbReference type="ARBA" id="ARBA00022679"/>
    </source>
</evidence>
<dbReference type="InterPro" id="IPR036890">
    <property type="entry name" value="HATPase_C_sf"/>
</dbReference>
<proteinExistence type="predicted"/>
<keyword evidence="6" id="KW-0902">Two-component regulatory system</keyword>
<keyword evidence="9" id="KW-1133">Transmembrane helix</keyword>
<evidence type="ECO:0000256" key="3">
    <source>
        <dbReference type="ARBA" id="ARBA00022553"/>
    </source>
</evidence>
<dbReference type="Pfam" id="PF02518">
    <property type="entry name" value="HATPase_c"/>
    <property type="match status" value="1"/>
</dbReference>
<reference evidence="11 12" key="1">
    <citation type="submission" date="2018-04" db="EMBL/GenBank/DDBJ databases">
        <authorList>
            <person name="Eckel V.P."/>
            <person name="Vogel R.F."/>
        </authorList>
    </citation>
    <scope>NUCLEOTIDE SEQUENCE [LARGE SCALE GENOMIC DNA]</scope>
    <source>
        <strain evidence="12">TMW 2.1764</strain>
    </source>
</reference>
<sequence length="439" mass="47888">MPLTMSSVLIFSVFGLLAAAIVVVALYSVLDWLRPLVKRAFGSVGSVLPECLGSLRRWLASWQADDEAGDDLDDSTAALISMLNTVSIVVDESDGVVRATPDAYVLGVVDDDAIINERVLEQIRLVRAKGGRRQFDLTTSTPERFVGLPDDTPEYSGHGSHGSAGDTSAEGARNNDVQAVSRPNWLKVTVGRINEHFVVVLLNDVSELKRFAQLRDSFIVNVSEQLLAPERDLEQLADALERDDADLEWIRAHARQVRISSRYLSHMVSDLLLLIKAQEPVTPSESNRLDVKEQLDWVADTLAEESSQFGTPIVVSCESGLSVNGEREQIRAAVRKLVENAMAYSPKGSAVSVSAQRSKDGRQVLIRVLDRGKGIAKAEQPRVFERFYRGANQNARSAEGIGLGLAIVKHVALTHHGSATLWSVPGQGSTFTLMLPLAC</sequence>
<evidence type="ECO:0000256" key="9">
    <source>
        <dbReference type="SAM" id="Phobius"/>
    </source>
</evidence>
<comment type="caution">
    <text evidence="11">The sequence shown here is derived from an EMBL/GenBank/DDBJ whole genome shotgun (WGS) entry which is preliminary data.</text>
</comment>
<dbReference type="GO" id="GO:0016036">
    <property type="term" value="P:cellular response to phosphate starvation"/>
    <property type="evidence" value="ECO:0007669"/>
    <property type="project" value="TreeGrafter"/>
</dbReference>
<dbReference type="PANTHER" id="PTHR45453">
    <property type="entry name" value="PHOSPHATE REGULON SENSOR PROTEIN PHOR"/>
    <property type="match status" value="1"/>
</dbReference>
<evidence type="ECO:0000256" key="6">
    <source>
        <dbReference type="ARBA" id="ARBA00023012"/>
    </source>
</evidence>
<dbReference type="RefSeq" id="WP_152581138.1">
    <property type="nucleotide sequence ID" value="NZ_JALCCS010000050.1"/>
</dbReference>
<feature type="domain" description="Histidine kinase" evidence="10">
    <location>
        <begin position="221"/>
        <end position="439"/>
    </location>
</feature>
<keyword evidence="3" id="KW-0597">Phosphoprotein</keyword>
<evidence type="ECO:0000256" key="8">
    <source>
        <dbReference type="SAM" id="MobiDB-lite"/>
    </source>
</evidence>
<dbReference type="InterPro" id="IPR050351">
    <property type="entry name" value="BphY/WalK/GraS-like"/>
</dbReference>
<protein>
    <recommendedName>
        <fullName evidence="7">Sensor-like histidine kinase SenX3</fullName>
        <ecNumber evidence="2">2.7.13.3</ecNumber>
    </recommendedName>
</protein>
<keyword evidence="12" id="KW-1185">Reference proteome</keyword>
<evidence type="ECO:0000256" key="2">
    <source>
        <dbReference type="ARBA" id="ARBA00012438"/>
    </source>
</evidence>
<dbReference type="InterPro" id="IPR004358">
    <property type="entry name" value="Sig_transdc_His_kin-like_C"/>
</dbReference>
<dbReference type="InterPro" id="IPR003594">
    <property type="entry name" value="HATPase_dom"/>
</dbReference>
<accession>A0A5N6RX30</accession>
<comment type="catalytic activity">
    <reaction evidence="1">
        <text>ATP + protein L-histidine = ADP + protein N-phospho-L-histidine.</text>
        <dbReference type="EC" id="2.7.13.3"/>
    </reaction>
</comment>
<dbReference type="GO" id="GO:0004721">
    <property type="term" value="F:phosphoprotein phosphatase activity"/>
    <property type="evidence" value="ECO:0007669"/>
    <property type="project" value="TreeGrafter"/>
</dbReference>
<keyword evidence="4" id="KW-0808">Transferase</keyword>
<feature type="region of interest" description="Disordered" evidence="8">
    <location>
        <begin position="140"/>
        <end position="176"/>
    </location>
</feature>
<dbReference type="CDD" id="cd00075">
    <property type="entry name" value="HATPase"/>
    <property type="match status" value="1"/>
</dbReference>
<evidence type="ECO:0000256" key="7">
    <source>
        <dbReference type="ARBA" id="ARBA00039401"/>
    </source>
</evidence>
<dbReference type="AlphaFoldDB" id="A0A5N6RX30"/>
<keyword evidence="5" id="KW-0418">Kinase</keyword>
<dbReference type="Proteomes" id="UP000325415">
    <property type="component" value="Unassembled WGS sequence"/>
</dbReference>
<evidence type="ECO:0000256" key="1">
    <source>
        <dbReference type="ARBA" id="ARBA00000085"/>
    </source>
</evidence>
<dbReference type="EMBL" id="QDAG01000007">
    <property type="protein sequence ID" value="KAE8127814.1"/>
    <property type="molecule type" value="Genomic_DNA"/>
</dbReference>
<evidence type="ECO:0000259" key="10">
    <source>
        <dbReference type="PROSITE" id="PS50109"/>
    </source>
</evidence>
<dbReference type="PANTHER" id="PTHR45453:SF1">
    <property type="entry name" value="PHOSPHATE REGULON SENSOR PROTEIN PHOR"/>
    <property type="match status" value="1"/>
</dbReference>
<dbReference type="OrthoDB" id="9813151at2"/>
<dbReference type="GeneID" id="78127597"/>
<name>A0A5N6RX30_9BIFI</name>
<dbReference type="GO" id="GO:0005886">
    <property type="term" value="C:plasma membrane"/>
    <property type="evidence" value="ECO:0007669"/>
    <property type="project" value="TreeGrafter"/>
</dbReference>
<dbReference type="SMART" id="SM00387">
    <property type="entry name" value="HATPase_c"/>
    <property type="match status" value="1"/>
</dbReference>
<feature type="transmembrane region" description="Helical" evidence="9">
    <location>
        <begin position="6"/>
        <end position="30"/>
    </location>
</feature>
<gene>
    <name evidence="11" type="ORF">DDE84_07875</name>
</gene>
<dbReference type="GO" id="GO:0000155">
    <property type="term" value="F:phosphorelay sensor kinase activity"/>
    <property type="evidence" value="ECO:0007669"/>
    <property type="project" value="TreeGrafter"/>
</dbReference>
<keyword evidence="9" id="KW-0472">Membrane</keyword>
<dbReference type="PROSITE" id="PS50109">
    <property type="entry name" value="HIS_KIN"/>
    <property type="match status" value="1"/>
</dbReference>
<dbReference type="InterPro" id="IPR005467">
    <property type="entry name" value="His_kinase_dom"/>
</dbReference>
<evidence type="ECO:0000313" key="11">
    <source>
        <dbReference type="EMBL" id="KAE8127814.1"/>
    </source>
</evidence>
<dbReference type="SUPFAM" id="SSF55874">
    <property type="entry name" value="ATPase domain of HSP90 chaperone/DNA topoisomerase II/histidine kinase"/>
    <property type="match status" value="1"/>
</dbReference>
<evidence type="ECO:0000313" key="12">
    <source>
        <dbReference type="Proteomes" id="UP000325415"/>
    </source>
</evidence>